<evidence type="ECO:0000256" key="8">
    <source>
        <dbReference type="ARBA" id="ARBA00023136"/>
    </source>
</evidence>
<evidence type="ECO:0000256" key="9">
    <source>
        <dbReference type="HAMAP-Rule" id="MF_00422"/>
    </source>
</evidence>
<dbReference type="InterPro" id="IPR001901">
    <property type="entry name" value="Translocase_SecE/Sec61-g"/>
</dbReference>
<dbReference type="Gene3D" id="1.20.5.1030">
    <property type="entry name" value="Preprotein translocase secy subunit"/>
    <property type="match status" value="1"/>
</dbReference>
<dbReference type="InterPro" id="IPR038379">
    <property type="entry name" value="SecE_sf"/>
</dbReference>
<dbReference type="HAMAP" id="MF_00422">
    <property type="entry name" value="SecE"/>
    <property type="match status" value="1"/>
</dbReference>
<dbReference type="OrthoDB" id="9812738at2"/>
<comment type="function">
    <text evidence="9">Essential subunit of the Sec protein translocation channel SecYEG. Clamps together the 2 halves of SecY. May contact the channel plug during translocation.</text>
</comment>
<evidence type="ECO:0000256" key="7">
    <source>
        <dbReference type="ARBA" id="ARBA00023010"/>
    </source>
</evidence>
<dbReference type="GO" id="GO:0006605">
    <property type="term" value="P:protein targeting"/>
    <property type="evidence" value="ECO:0007669"/>
    <property type="project" value="UniProtKB-UniRule"/>
</dbReference>
<dbReference type="Pfam" id="PF00584">
    <property type="entry name" value="SecE"/>
    <property type="match status" value="1"/>
</dbReference>
<proteinExistence type="inferred from homology"/>
<reference evidence="11 12" key="1">
    <citation type="submission" date="2019-05" db="EMBL/GenBank/DDBJ databases">
        <title>The Complete Genome Sequence of the n-alkane-degrading Desulfoglaeba alkanexedens ALDC reveals multiple alkylsuccinate synthase gene clusters.</title>
        <authorList>
            <person name="Callaghan A.V."/>
            <person name="Davidova I.A."/>
            <person name="Duncan K.E."/>
            <person name="Morris B."/>
            <person name="McInerney M.J."/>
        </authorList>
    </citation>
    <scope>NUCLEOTIDE SEQUENCE [LARGE SCALE GENOMIC DNA]</scope>
    <source>
        <strain evidence="11 12">ALDC</strain>
    </source>
</reference>
<dbReference type="GO" id="GO:0043952">
    <property type="term" value="P:protein transport by the Sec complex"/>
    <property type="evidence" value="ECO:0007669"/>
    <property type="project" value="UniProtKB-UniRule"/>
</dbReference>
<dbReference type="GO" id="GO:0065002">
    <property type="term" value="P:intracellular protein transmembrane transport"/>
    <property type="evidence" value="ECO:0007669"/>
    <property type="project" value="UniProtKB-UniRule"/>
</dbReference>
<dbReference type="PANTHER" id="PTHR33910">
    <property type="entry name" value="PROTEIN TRANSLOCASE SUBUNIT SECE"/>
    <property type="match status" value="1"/>
</dbReference>
<keyword evidence="6 9" id="KW-1133">Transmembrane helix</keyword>
<dbReference type="AlphaFoldDB" id="A0A4P8KZT0"/>
<dbReference type="EMBL" id="CP040098">
    <property type="protein sequence ID" value="QCQ21069.1"/>
    <property type="molecule type" value="Genomic_DNA"/>
</dbReference>
<evidence type="ECO:0000256" key="4">
    <source>
        <dbReference type="ARBA" id="ARBA00022692"/>
    </source>
</evidence>
<name>A0A4P8KZT0_9BACT</name>
<evidence type="ECO:0000256" key="2">
    <source>
        <dbReference type="ARBA" id="ARBA00022448"/>
    </source>
</evidence>
<accession>A0A4P8KZT0</accession>
<dbReference type="InterPro" id="IPR005807">
    <property type="entry name" value="SecE_bac"/>
</dbReference>
<comment type="subcellular location">
    <subcellularLocation>
        <location evidence="9">Cell membrane</location>
        <topology evidence="9">Single-pass membrane protein</topology>
    </subcellularLocation>
    <subcellularLocation>
        <location evidence="1">Membrane</location>
    </subcellularLocation>
</comment>
<comment type="subunit">
    <text evidence="9">Component of the Sec protein translocase complex. Heterotrimer consisting of SecY, SecE and SecG subunits. The heterotrimers can form oligomers, although 1 heterotrimer is thought to be able to translocate proteins. Interacts with the ribosome. Interacts with SecDF, and other proteins may be involved. Interacts with SecA.</text>
</comment>
<dbReference type="PRINTS" id="PR01650">
    <property type="entry name" value="SECETRNLCASE"/>
</dbReference>
<dbReference type="RefSeq" id="WP_137423039.1">
    <property type="nucleotide sequence ID" value="NZ_CP040098.1"/>
</dbReference>
<organism evidence="11 12">
    <name type="scientific">Desulfoglaeba alkanexedens ALDC</name>
    <dbReference type="NCBI Taxonomy" id="980445"/>
    <lineage>
        <taxon>Bacteria</taxon>
        <taxon>Pseudomonadati</taxon>
        <taxon>Thermodesulfobacteriota</taxon>
        <taxon>Syntrophobacteria</taxon>
        <taxon>Syntrophobacterales</taxon>
        <taxon>Syntrophobacteraceae</taxon>
        <taxon>Desulfoglaeba</taxon>
    </lineage>
</organism>
<evidence type="ECO:0000313" key="11">
    <source>
        <dbReference type="EMBL" id="QCQ21069.1"/>
    </source>
</evidence>
<evidence type="ECO:0000313" key="12">
    <source>
        <dbReference type="Proteomes" id="UP000298602"/>
    </source>
</evidence>
<evidence type="ECO:0000256" key="1">
    <source>
        <dbReference type="ARBA" id="ARBA00004370"/>
    </source>
</evidence>
<comment type="similarity">
    <text evidence="9">Belongs to the SecE/SEC61-gamma family.</text>
</comment>
<dbReference type="GO" id="GO:0008320">
    <property type="term" value="F:protein transmembrane transporter activity"/>
    <property type="evidence" value="ECO:0007669"/>
    <property type="project" value="UniProtKB-UniRule"/>
</dbReference>
<evidence type="ECO:0000256" key="5">
    <source>
        <dbReference type="ARBA" id="ARBA00022927"/>
    </source>
</evidence>
<keyword evidence="4 9" id="KW-0812">Transmembrane</keyword>
<dbReference type="Proteomes" id="UP000298602">
    <property type="component" value="Chromosome"/>
</dbReference>
<protein>
    <recommendedName>
        <fullName evidence="9">Protein translocase subunit SecE</fullName>
    </recommendedName>
</protein>
<keyword evidence="8 9" id="KW-0472">Membrane</keyword>
<feature type="region of interest" description="Disordered" evidence="10">
    <location>
        <begin position="1"/>
        <end position="43"/>
    </location>
</feature>
<keyword evidence="7 9" id="KW-0811">Translocation</keyword>
<keyword evidence="5 9" id="KW-0653">Protein transport</keyword>
<dbReference type="KEGG" id="dax:FDQ92_01930"/>
<evidence type="ECO:0000256" key="6">
    <source>
        <dbReference type="ARBA" id="ARBA00022989"/>
    </source>
</evidence>
<dbReference type="GO" id="GO:0009306">
    <property type="term" value="P:protein secretion"/>
    <property type="evidence" value="ECO:0007669"/>
    <property type="project" value="UniProtKB-UniRule"/>
</dbReference>
<dbReference type="NCBIfam" id="TIGR00964">
    <property type="entry name" value="secE_bact"/>
    <property type="match status" value="1"/>
</dbReference>
<sequence>MKAVKRSDETPAQAGKQDKVKPLKKSAPARKAETPKRKAPRKAQVTRLDFVRRARQYLREVAYELKKVVWPSRKETVATTAVVLVVVVLAGLFLGFVDLVLSRFVRFLIG</sequence>
<gene>
    <name evidence="9 11" type="primary">secE</name>
    <name evidence="11" type="ORF">FDQ92_01930</name>
</gene>
<dbReference type="PROSITE" id="PS01067">
    <property type="entry name" value="SECE_SEC61G"/>
    <property type="match status" value="1"/>
</dbReference>
<evidence type="ECO:0000256" key="10">
    <source>
        <dbReference type="SAM" id="MobiDB-lite"/>
    </source>
</evidence>
<evidence type="ECO:0000256" key="3">
    <source>
        <dbReference type="ARBA" id="ARBA00022475"/>
    </source>
</evidence>
<dbReference type="GO" id="GO:0005886">
    <property type="term" value="C:plasma membrane"/>
    <property type="evidence" value="ECO:0007669"/>
    <property type="project" value="UniProtKB-SubCell"/>
</dbReference>
<reference evidence="11 12" key="2">
    <citation type="submission" date="2019-05" db="EMBL/GenBank/DDBJ databases">
        <authorList>
            <person name="Suflita J.M."/>
            <person name="Marks C.R."/>
        </authorList>
    </citation>
    <scope>NUCLEOTIDE SEQUENCE [LARGE SCALE GENOMIC DNA]</scope>
    <source>
        <strain evidence="11 12">ALDC</strain>
    </source>
</reference>
<keyword evidence="12" id="KW-1185">Reference proteome</keyword>
<dbReference type="PANTHER" id="PTHR33910:SF1">
    <property type="entry name" value="PROTEIN TRANSLOCASE SUBUNIT SECE"/>
    <property type="match status" value="1"/>
</dbReference>
<feature type="transmembrane region" description="Helical" evidence="9">
    <location>
        <begin position="77"/>
        <end position="101"/>
    </location>
</feature>
<keyword evidence="2 9" id="KW-0813">Transport</keyword>
<keyword evidence="3 9" id="KW-1003">Cell membrane</keyword>